<proteinExistence type="predicted"/>
<evidence type="ECO:0000256" key="1">
    <source>
        <dbReference type="SAM" id="MobiDB-lite"/>
    </source>
</evidence>
<feature type="region of interest" description="Disordered" evidence="1">
    <location>
        <begin position="202"/>
        <end position="231"/>
    </location>
</feature>
<sequence length="272" mass="28053">MHTRGGSTKEGYRGWVFACDAPKPSEPYPACGWGFGGSSLTTVRVGNTVVDLLACSAKKVPNSAGAAVCEAGVLADASVSEVAGEVRVELGAREAVDGLLLDGVPMLAEAQPARGHLVLAAGLPVGDDDLPADPLPPQRGDVGAPVAVMIAGAGTSGAKPGTVEHKHNTVRLARLLQVDHALGVVERTSSSASVWARSQLVENSNSSGNRSGDGSPSCSSTASVSADHSKVELTTEHLPTLILRRLDSLTPLRVGDCTESPRLVNRRETLKQ</sequence>
<name>A0ABD5VV93_9EURY</name>
<evidence type="ECO:0000313" key="2">
    <source>
        <dbReference type="EMBL" id="MFC7057226.1"/>
    </source>
</evidence>
<keyword evidence="3" id="KW-1185">Reference proteome</keyword>
<protein>
    <submittedName>
        <fullName evidence="2">Uncharacterized protein</fullName>
    </submittedName>
</protein>
<dbReference type="Proteomes" id="UP001596445">
    <property type="component" value="Unassembled WGS sequence"/>
</dbReference>
<accession>A0ABD5VV93</accession>
<dbReference type="EMBL" id="JBHSZI010000001">
    <property type="protein sequence ID" value="MFC7057226.1"/>
    <property type="molecule type" value="Genomic_DNA"/>
</dbReference>
<dbReference type="RefSeq" id="WP_382183979.1">
    <property type="nucleotide sequence ID" value="NZ_JBHSZI010000001.1"/>
</dbReference>
<evidence type="ECO:0000313" key="3">
    <source>
        <dbReference type="Proteomes" id="UP001596445"/>
    </source>
</evidence>
<reference evidence="2 3" key="1">
    <citation type="journal article" date="2019" name="Int. J. Syst. Evol. Microbiol.">
        <title>The Global Catalogue of Microorganisms (GCM) 10K type strain sequencing project: providing services to taxonomists for standard genome sequencing and annotation.</title>
        <authorList>
            <consortium name="The Broad Institute Genomics Platform"/>
            <consortium name="The Broad Institute Genome Sequencing Center for Infectious Disease"/>
            <person name="Wu L."/>
            <person name="Ma J."/>
        </authorList>
    </citation>
    <scope>NUCLEOTIDE SEQUENCE [LARGE SCALE GENOMIC DNA]</scope>
    <source>
        <strain evidence="2 3">JCM 30072</strain>
    </source>
</reference>
<comment type="caution">
    <text evidence="2">The sequence shown here is derived from an EMBL/GenBank/DDBJ whole genome shotgun (WGS) entry which is preliminary data.</text>
</comment>
<gene>
    <name evidence="2" type="ORF">ACFQQG_02335</name>
</gene>
<feature type="compositionally biased region" description="Low complexity" evidence="1">
    <location>
        <begin position="203"/>
        <end position="226"/>
    </location>
</feature>
<dbReference type="AlphaFoldDB" id="A0ABD5VV93"/>
<organism evidence="2 3">
    <name type="scientific">Halovenus salina</name>
    <dbReference type="NCBI Taxonomy" id="1510225"/>
    <lineage>
        <taxon>Archaea</taxon>
        <taxon>Methanobacteriati</taxon>
        <taxon>Methanobacteriota</taxon>
        <taxon>Stenosarchaea group</taxon>
        <taxon>Halobacteria</taxon>
        <taxon>Halobacteriales</taxon>
        <taxon>Haloarculaceae</taxon>
        <taxon>Halovenus</taxon>
    </lineage>
</organism>